<organism evidence="2 3">
    <name type="scientific">Rotaria sordida</name>
    <dbReference type="NCBI Taxonomy" id="392033"/>
    <lineage>
        <taxon>Eukaryota</taxon>
        <taxon>Metazoa</taxon>
        <taxon>Spiralia</taxon>
        <taxon>Gnathifera</taxon>
        <taxon>Rotifera</taxon>
        <taxon>Eurotatoria</taxon>
        <taxon>Bdelloidea</taxon>
        <taxon>Philodinida</taxon>
        <taxon>Philodinidae</taxon>
        <taxon>Rotaria</taxon>
    </lineage>
</organism>
<dbReference type="Proteomes" id="UP000663874">
    <property type="component" value="Unassembled WGS sequence"/>
</dbReference>
<reference evidence="2" key="1">
    <citation type="submission" date="2021-02" db="EMBL/GenBank/DDBJ databases">
        <authorList>
            <person name="Nowell W R."/>
        </authorList>
    </citation>
    <scope>NUCLEOTIDE SEQUENCE</scope>
</reference>
<dbReference type="PANTHER" id="PTHR21301:SF12">
    <property type="match status" value="1"/>
</dbReference>
<dbReference type="AlphaFoldDB" id="A0A819L0H6"/>
<evidence type="ECO:0000313" key="3">
    <source>
        <dbReference type="Proteomes" id="UP000663874"/>
    </source>
</evidence>
<sequence>MADQINDSIEEMSVSSFSSDDELETISFPWGTELRYKDNSINENDWSSSDDSDNDNDDDKEITYHHEELSKFKNVNWYMARFHINDMDQESVSRHESRQICYYKEKLLKIRKELIDQELILRPVYKYIGYHLESIHTFYNKANQFLNQTSSYSLMFKFSRSHPTATQNRLANIVERVETILNNLLHSKSITDAQYMAMKINRSSVRMNYLYFVSETQKEGIPVQPIMVCNDGPTMGISRYLGRLLGLLFNDATYCKKFHKAYNVIHAMDFYQKSGQLRPTTLFASFNINDLCLNFSHEQVITALEHFLNSYISSDYTIQGMTISTILQLVRLVLDEQYFIYKYKFYRQTAGSASGSSLTIPLVYIYLYYWQPDLLQDLINKNELFFRYQDEAFITWNRSEDELRTILAMANSQFPQPMWNITHIGSTIHFRDIELTNNNGVLKTCVYHQEMFDDNKLLSSFPDIIQPSIKQEPWKWLRTAILKAIRYSSDNNTLQEEMLEIKWQLELYQIPNSVFDQAYSEILEDFGVPIAYPRHTRSSYDIMRQHVFNYDQYRKAYKKEKQQQQQHKQQPQIILGLPYNTDLDGSTIDKIETELNSNLYQYCISSSTVDTFAMVEQIVEYNNNLTKQEFFNDSSYDNELSHHHKVPSVLDDSDWNDVTKMIHEMDSQPGMTLADCRMAQLHKTTILSMRRHLTKEKLIMRASYKGYSYDKYSAKEFQQKSLNYIKQTGIYKFINEVNARNPTVSQKCIKKILKEVDTTLNTLVHANSITGQQYVIMHPERSITRLSYLHFVPDTYQEEQPLEPIVICTNAPTFSVTHYVSDVLWAMFNEITGCKKFSTSDDIVYTLEQYAKDGSFHETTYFITFNIHDICTKFSHQQALKALENFLEKHGSQLQETAMNLTKDTIIRLVRLVLQNQYFVYENKLYQQINGSASGSLLTVPLACIYLFYGQSTSLINTLLNNKTEILGRYRDDIFLTWNGSKEEFQTLTNETMINQQQHPTIPLLKTIIGTTIHLLDLELTNDKGHLITKIFHDSKTDEYELPSKYEYHTNQPSGLLKAALQHAIRCCTKREDFDTERRHIRLSHLFRGFSSFFIDQCIEELDKEFDIKTDFLCAFHNIPYETLRQRIMDIYAKEMALEKEKKTQKQNIIRVPYPDNWTEQMALKIKDDLLDILKESATNKEAFHDIKFDFVPRAQTPLTMNDYLVDKRPPLCMLTLPNH</sequence>
<feature type="region of interest" description="Disordered" evidence="1">
    <location>
        <begin position="1"/>
        <end position="22"/>
    </location>
</feature>
<feature type="region of interest" description="Disordered" evidence="1">
    <location>
        <begin position="40"/>
        <end position="60"/>
    </location>
</feature>
<accession>A0A819L0H6</accession>
<comment type="caution">
    <text evidence="2">The sequence shown here is derived from an EMBL/GenBank/DDBJ whole genome shotgun (WGS) entry which is preliminary data.</text>
</comment>
<evidence type="ECO:0008006" key="4">
    <source>
        <dbReference type="Google" id="ProtNLM"/>
    </source>
</evidence>
<feature type="compositionally biased region" description="Acidic residues" evidence="1">
    <location>
        <begin position="48"/>
        <end position="60"/>
    </location>
</feature>
<dbReference type="EMBL" id="CAJOBE010004962">
    <property type="protein sequence ID" value="CAF3954887.1"/>
    <property type="molecule type" value="Genomic_DNA"/>
</dbReference>
<dbReference type="PANTHER" id="PTHR21301">
    <property type="entry name" value="REVERSE TRANSCRIPTASE"/>
    <property type="match status" value="1"/>
</dbReference>
<protein>
    <recommendedName>
        <fullName evidence="4">Reverse transcriptase domain-containing protein</fullName>
    </recommendedName>
</protein>
<name>A0A819L0H6_9BILA</name>
<proteinExistence type="predicted"/>
<gene>
    <name evidence="2" type="ORF">FNK824_LOCUS23441</name>
</gene>
<evidence type="ECO:0000256" key="1">
    <source>
        <dbReference type="SAM" id="MobiDB-lite"/>
    </source>
</evidence>
<evidence type="ECO:0000313" key="2">
    <source>
        <dbReference type="EMBL" id="CAF3954887.1"/>
    </source>
</evidence>